<keyword evidence="6" id="KW-0479">Metal-binding</keyword>
<evidence type="ECO:0000256" key="8">
    <source>
        <dbReference type="ARBA" id="ARBA00022840"/>
    </source>
</evidence>
<dbReference type="PANTHER" id="PTHR33540">
    <property type="entry name" value="TRNA THREONYLCARBAMOYLADENOSINE BIOSYNTHESIS PROTEIN TSAE"/>
    <property type="match status" value="1"/>
</dbReference>
<evidence type="ECO:0000256" key="4">
    <source>
        <dbReference type="ARBA" id="ARBA00022490"/>
    </source>
</evidence>
<dbReference type="NCBIfam" id="TIGR00150">
    <property type="entry name" value="T6A_YjeE"/>
    <property type="match status" value="1"/>
</dbReference>
<keyword evidence="5" id="KW-0819">tRNA processing</keyword>
<keyword evidence="11" id="KW-0808">Transferase</keyword>
<evidence type="ECO:0000313" key="11">
    <source>
        <dbReference type="EMBL" id="RGT56485.1"/>
    </source>
</evidence>
<sequence>MKDLRLITKSADETRELGSKIGKHSETGMVILLDGDLGAGKTCLTQGIAKGLDINRSVTSPTFTIQKIYYGRLLLNHIDAYRLEGVHQDLGFDEYLNDEGLTVIEWSQFSPDLVPEEHLKISIQLLENGDREFTFYAIGKQYEDLLGVLA</sequence>
<gene>
    <name evidence="11" type="ORF">DWX20_06755</name>
</gene>
<evidence type="ECO:0000256" key="7">
    <source>
        <dbReference type="ARBA" id="ARBA00022741"/>
    </source>
</evidence>
<dbReference type="GO" id="GO:0002949">
    <property type="term" value="P:tRNA threonylcarbamoyladenosine modification"/>
    <property type="evidence" value="ECO:0007669"/>
    <property type="project" value="InterPro"/>
</dbReference>
<keyword evidence="4" id="KW-0963">Cytoplasm</keyword>
<dbReference type="RefSeq" id="WP_118764925.1">
    <property type="nucleotide sequence ID" value="NZ_CABJCF010000002.1"/>
</dbReference>
<organism evidence="11 12">
    <name type="scientific">Solobacterium moorei</name>
    <dbReference type="NCBI Taxonomy" id="102148"/>
    <lineage>
        <taxon>Bacteria</taxon>
        <taxon>Bacillati</taxon>
        <taxon>Bacillota</taxon>
        <taxon>Erysipelotrichia</taxon>
        <taxon>Erysipelotrichales</taxon>
        <taxon>Erysipelotrichaceae</taxon>
        <taxon>Solobacterium</taxon>
    </lineage>
</organism>
<dbReference type="Pfam" id="PF02367">
    <property type="entry name" value="TsaE"/>
    <property type="match status" value="1"/>
</dbReference>
<dbReference type="PANTHER" id="PTHR33540:SF2">
    <property type="entry name" value="TRNA THREONYLCARBAMOYLADENOSINE BIOSYNTHESIS PROTEIN TSAE"/>
    <property type="match status" value="1"/>
</dbReference>
<proteinExistence type="inferred from homology"/>
<dbReference type="SUPFAM" id="SSF52540">
    <property type="entry name" value="P-loop containing nucleoside triphosphate hydrolases"/>
    <property type="match status" value="1"/>
</dbReference>
<evidence type="ECO:0000256" key="5">
    <source>
        <dbReference type="ARBA" id="ARBA00022694"/>
    </source>
</evidence>
<reference evidence="11 12" key="1">
    <citation type="submission" date="2018-08" db="EMBL/GenBank/DDBJ databases">
        <title>A genome reference for cultivated species of the human gut microbiota.</title>
        <authorList>
            <person name="Zou Y."/>
            <person name="Xue W."/>
            <person name="Luo G."/>
        </authorList>
    </citation>
    <scope>NUCLEOTIDE SEQUENCE [LARGE SCALE GENOMIC DNA]</scope>
    <source>
        <strain evidence="11 12">AF18-46</strain>
    </source>
</reference>
<accession>A0A412PFR4</accession>
<protein>
    <recommendedName>
        <fullName evidence="3">tRNA threonylcarbamoyladenosine biosynthesis protein TsaE</fullName>
    </recommendedName>
    <alternativeName>
        <fullName evidence="10">t(6)A37 threonylcarbamoyladenosine biosynthesis protein TsaE</fullName>
    </alternativeName>
</protein>
<evidence type="ECO:0000256" key="1">
    <source>
        <dbReference type="ARBA" id="ARBA00004496"/>
    </source>
</evidence>
<dbReference type="AlphaFoldDB" id="A0A412PFR4"/>
<keyword evidence="7" id="KW-0547">Nucleotide-binding</keyword>
<keyword evidence="8" id="KW-0067">ATP-binding</keyword>
<keyword evidence="9" id="KW-0460">Magnesium</keyword>
<evidence type="ECO:0000256" key="9">
    <source>
        <dbReference type="ARBA" id="ARBA00022842"/>
    </source>
</evidence>
<evidence type="ECO:0000256" key="6">
    <source>
        <dbReference type="ARBA" id="ARBA00022723"/>
    </source>
</evidence>
<dbReference type="GO" id="GO:0016740">
    <property type="term" value="F:transferase activity"/>
    <property type="evidence" value="ECO:0007669"/>
    <property type="project" value="UniProtKB-KW"/>
</dbReference>
<name>A0A412PFR4_9FIRM</name>
<dbReference type="GO" id="GO:0005524">
    <property type="term" value="F:ATP binding"/>
    <property type="evidence" value="ECO:0007669"/>
    <property type="project" value="UniProtKB-KW"/>
</dbReference>
<dbReference type="GO" id="GO:0046872">
    <property type="term" value="F:metal ion binding"/>
    <property type="evidence" value="ECO:0007669"/>
    <property type="project" value="UniProtKB-KW"/>
</dbReference>
<dbReference type="InterPro" id="IPR003442">
    <property type="entry name" value="T6A_TsaE"/>
</dbReference>
<dbReference type="Proteomes" id="UP000284731">
    <property type="component" value="Unassembled WGS sequence"/>
</dbReference>
<comment type="similarity">
    <text evidence="2">Belongs to the TsaE family.</text>
</comment>
<dbReference type="GO" id="GO:0005737">
    <property type="term" value="C:cytoplasm"/>
    <property type="evidence" value="ECO:0007669"/>
    <property type="project" value="UniProtKB-SubCell"/>
</dbReference>
<evidence type="ECO:0000256" key="2">
    <source>
        <dbReference type="ARBA" id="ARBA00007599"/>
    </source>
</evidence>
<evidence type="ECO:0000256" key="3">
    <source>
        <dbReference type="ARBA" id="ARBA00019010"/>
    </source>
</evidence>
<dbReference type="EMBL" id="QRWX01000002">
    <property type="protein sequence ID" value="RGT56485.1"/>
    <property type="molecule type" value="Genomic_DNA"/>
</dbReference>
<dbReference type="Gene3D" id="3.40.50.300">
    <property type="entry name" value="P-loop containing nucleotide triphosphate hydrolases"/>
    <property type="match status" value="1"/>
</dbReference>
<comment type="caution">
    <text evidence="11">The sequence shown here is derived from an EMBL/GenBank/DDBJ whole genome shotgun (WGS) entry which is preliminary data.</text>
</comment>
<evidence type="ECO:0000313" key="12">
    <source>
        <dbReference type="Proteomes" id="UP000284731"/>
    </source>
</evidence>
<comment type="subcellular location">
    <subcellularLocation>
        <location evidence="1">Cytoplasm</location>
    </subcellularLocation>
</comment>
<dbReference type="InterPro" id="IPR027417">
    <property type="entry name" value="P-loop_NTPase"/>
</dbReference>
<evidence type="ECO:0000256" key="10">
    <source>
        <dbReference type="ARBA" id="ARBA00032441"/>
    </source>
</evidence>